<evidence type="ECO:0000256" key="1">
    <source>
        <dbReference type="SAM" id="MobiDB-lite"/>
    </source>
</evidence>
<dbReference type="InterPro" id="IPR011991">
    <property type="entry name" value="ArsR-like_HTH"/>
</dbReference>
<keyword evidence="4" id="KW-1185">Reference proteome</keyword>
<dbReference type="InterPro" id="IPR036388">
    <property type="entry name" value="WH-like_DNA-bd_sf"/>
</dbReference>
<evidence type="ECO:0000313" key="4">
    <source>
        <dbReference type="Proteomes" id="UP000060787"/>
    </source>
</evidence>
<name>A0A0S2FE98_LYSAN</name>
<dbReference type="PRINTS" id="PR00778">
    <property type="entry name" value="HTHARSR"/>
</dbReference>
<dbReference type="SUPFAM" id="SSF46785">
    <property type="entry name" value="Winged helix' DNA-binding domain"/>
    <property type="match status" value="1"/>
</dbReference>
<evidence type="ECO:0000313" key="3">
    <source>
        <dbReference type="EMBL" id="ALN81862.1"/>
    </source>
</evidence>
<dbReference type="Gene3D" id="1.10.10.10">
    <property type="entry name" value="Winged helix-like DNA-binding domain superfamily/Winged helix DNA-binding domain"/>
    <property type="match status" value="1"/>
</dbReference>
<dbReference type="GO" id="GO:0003700">
    <property type="term" value="F:DNA-binding transcription factor activity"/>
    <property type="evidence" value="ECO:0007669"/>
    <property type="project" value="InterPro"/>
</dbReference>
<proteinExistence type="predicted"/>
<dbReference type="STRING" id="84531.LA76x_3740"/>
<organism evidence="3 4">
    <name type="scientific">Lysobacter antibioticus</name>
    <dbReference type="NCBI Taxonomy" id="84531"/>
    <lineage>
        <taxon>Bacteria</taxon>
        <taxon>Pseudomonadati</taxon>
        <taxon>Pseudomonadota</taxon>
        <taxon>Gammaproteobacteria</taxon>
        <taxon>Lysobacterales</taxon>
        <taxon>Lysobacteraceae</taxon>
        <taxon>Lysobacter</taxon>
    </lineage>
</organism>
<dbReference type="Pfam" id="PF12840">
    <property type="entry name" value="HTH_20"/>
    <property type="match status" value="1"/>
</dbReference>
<dbReference type="InterPro" id="IPR036390">
    <property type="entry name" value="WH_DNA-bd_sf"/>
</dbReference>
<sequence length="156" mass="16619">METIAAGLGLLQAVAMRPLHHPAIDDIEMTSVLYALADPVRLGIVRSLSRDHPVSCVGACIDEELPRATLSRHFDVLRSAGLVNTVKSGTQYLNTLRCDDLERRFPGLLRAILAGAAGSQPTRKPSAKPAAKPVAKAAPRGRRAEASRTPPAKARA</sequence>
<feature type="compositionally biased region" description="Low complexity" evidence="1">
    <location>
        <begin position="116"/>
        <end position="138"/>
    </location>
</feature>
<protein>
    <submittedName>
        <fullName evidence="3">Bacterial regulatory, arsR family protein</fullName>
    </submittedName>
</protein>
<feature type="region of interest" description="Disordered" evidence="1">
    <location>
        <begin position="116"/>
        <end position="156"/>
    </location>
</feature>
<gene>
    <name evidence="3" type="ORF">LA76x_3740</name>
</gene>
<dbReference type="CDD" id="cd00090">
    <property type="entry name" value="HTH_ARSR"/>
    <property type="match status" value="1"/>
</dbReference>
<accession>A0A0S2FE98</accession>
<dbReference type="InterPro" id="IPR001845">
    <property type="entry name" value="HTH_ArsR_DNA-bd_dom"/>
</dbReference>
<feature type="domain" description="HTH arsR-type" evidence="2">
    <location>
        <begin position="21"/>
        <end position="120"/>
    </location>
</feature>
<dbReference type="Proteomes" id="UP000060787">
    <property type="component" value="Chromosome"/>
</dbReference>
<reference evidence="3 4" key="1">
    <citation type="journal article" date="2015" name="BMC Genomics">
        <title>Comparative genomics and metabolic profiling of the genus Lysobacter.</title>
        <authorList>
            <person name="de Bruijn I."/>
            <person name="Cheng X."/>
            <person name="de Jager V."/>
            <person name="Exposito R.G."/>
            <person name="Watrous J."/>
            <person name="Patel N."/>
            <person name="Postma J."/>
            <person name="Dorrestein P.C."/>
            <person name="Kobayashi D."/>
            <person name="Raaijmakers J.M."/>
        </authorList>
    </citation>
    <scope>NUCLEOTIDE SEQUENCE [LARGE SCALE GENOMIC DNA]</scope>
    <source>
        <strain evidence="3 4">76</strain>
    </source>
</reference>
<evidence type="ECO:0000259" key="2">
    <source>
        <dbReference type="PROSITE" id="PS50987"/>
    </source>
</evidence>
<dbReference type="PROSITE" id="PS50987">
    <property type="entry name" value="HTH_ARSR_2"/>
    <property type="match status" value="1"/>
</dbReference>
<dbReference type="AlphaFoldDB" id="A0A0S2FE98"/>
<dbReference type="KEGG" id="lab:LA76x_3740"/>
<dbReference type="SMART" id="SM00418">
    <property type="entry name" value="HTH_ARSR"/>
    <property type="match status" value="1"/>
</dbReference>
<dbReference type="eggNOG" id="COG0640">
    <property type="taxonomic scope" value="Bacteria"/>
</dbReference>
<dbReference type="EMBL" id="CP011129">
    <property type="protein sequence ID" value="ALN81862.1"/>
    <property type="molecule type" value="Genomic_DNA"/>
</dbReference>
<dbReference type="PATRIC" id="fig|84531.8.peg.3757"/>